<dbReference type="GO" id="GO:0005524">
    <property type="term" value="F:ATP binding"/>
    <property type="evidence" value="ECO:0007669"/>
    <property type="project" value="UniProtKB-KW"/>
</dbReference>
<evidence type="ECO:0000313" key="11">
    <source>
        <dbReference type="Proteomes" id="UP000184423"/>
    </source>
</evidence>
<dbReference type="InterPro" id="IPR027417">
    <property type="entry name" value="P-loop_NTPase"/>
</dbReference>
<dbReference type="InterPro" id="IPR015856">
    <property type="entry name" value="ABC_transpr_CbiO/EcfA_su"/>
</dbReference>
<dbReference type="EMBL" id="FQVG01000010">
    <property type="protein sequence ID" value="SHE64043.1"/>
    <property type="molecule type" value="Genomic_DNA"/>
</dbReference>
<dbReference type="PROSITE" id="PS50893">
    <property type="entry name" value="ABC_TRANSPORTER_2"/>
    <property type="match status" value="2"/>
</dbReference>
<keyword evidence="8" id="KW-0472">Membrane</keyword>
<organism evidence="10 11">
    <name type="scientific">Caloramator proteoclasticus DSM 10124</name>
    <dbReference type="NCBI Taxonomy" id="1121262"/>
    <lineage>
        <taxon>Bacteria</taxon>
        <taxon>Bacillati</taxon>
        <taxon>Bacillota</taxon>
        <taxon>Clostridia</taxon>
        <taxon>Eubacteriales</taxon>
        <taxon>Clostridiaceae</taxon>
        <taxon>Caloramator</taxon>
    </lineage>
</organism>
<dbReference type="Proteomes" id="UP000184423">
    <property type="component" value="Unassembled WGS sequence"/>
</dbReference>
<comment type="similarity">
    <text evidence="2">Belongs to the ABC transporter superfamily.</text>
</comment>
<keyword evidence="3" id="KW-0813">Transport</keyword>
<dbReference type="InterPro" id="IPR003439">
    <property type="entry name" value="ABC_transporter-like_ATP-bd"/>
</dbReference>
<name>A0A1M4V587_9CLOT</name>
<feature type="domain" description="ABC transporter" evidence="9">
    <location>
        <begin position="3"/>
        <end position="243"/>
    </location>
</feature>
<evidence type="ECO:0000256" key="4">
    <source>
        <dbReference type="ARBA" id="ARBA00022475"/>
    </source>
</evidence>
<sequence>MQIKIQNLNYYYPNSNEKALDNINLEIKDGEFILVAGYSGSGKSTLAKCITGAIPNFYGGKIGGKVLLDDEEILKIDERRRASLITMVFQDPERQLLMNKVYREIAFGLENIALDEGTIKKRIWESLEFCGITDLYDRDISTLSGGQKQKVAIASALSFMPRCIILDEPTSQLDPVSADEILNIVKKINRELMINVIVIEQRVSRWFDSIDKLIVMKDGRLEFVGTKEEAYRINNSEVNQFLPSRIKVAKKIGIEQYPSDSRLIKSRLKDISLKSINKGEKKGEDRLKVDNITVKYGSFTAVKNVGFSIKSGEIAALIGPNGAGKSTLLKSIIGLVDYRGNILLDGKTMNKLSVKDRAQQIGYLSQNPNDYITKDTVYEELLFTLKNFNIKDKGIVDDILKKLDLYKHKDKNPRDLSGGEKQRLALANTLILRPKVLLLDEPTRGIDNNNKGEIAKILKSLADEGVSIILITHDIEFAAEVCDKFILMFNGEIAEMGDRKVLEDCIFYTTEINKLIREFKGGIFTYKQFIEALEGNK</sequence>
<evidence type="ECO:0000256" key="2">
    <source>
        <dbReference type="ARBA" id="ARBA00005417"/>
    </source>
</evidence>
<dbReference type="CDD" id="cd03225">
    <property type="entry name" value="ABC_cobalt_CbiO_domain1"/>
    <property type="match status" value="2"/>
</dbReference>
<proteinExistence type="inferred from homology"/>
<dbReference type="PANTHER" id="PTHR43553">
    <property type="entry name" value="HEAVY METAL TRANSPORTER"/>
    <property type="match status" value="1"/>
</dbReference>
<feature type="domain" description="ABC transporter" evidence="9">
    <location>
        <begin position="287"/>
        <end position="515"/>
    </location>
</feature>
<reference evidence="11" key="1">
    <citation type="submission" date="2016-11" db="EMBL/GenBank/DDBJ databases">
        <authorList>
            <person name="Varghese N."/>
            <person name="Submissions S."/>
        </authorList>
    </citation>
    <scope>NUCLEOTIDE SEQUENCE [LARGE SCALE GENOMIC DNA]</scope>
    <source>
        <strain evidence="11">DSM 10124</strain>
    </source>
</reference>
<evidence type="ECO:0000259" key="9">
    <source>
        <dbReference type="PROSITE" id="PS50893"/>
    </source>
</evidence>
<dbReference type="InterPro" id="IPR017871">
    <property type="entry name" value="ABC_transporter-like_CS"/>
</dbReference>
<keyword evidence="4" id="KW-1003">Cell membrane</keyword>
<dbReference type="SMART" id="SM00382">
    <property type="entry name" value="AAA"/>
    <property type="match status" value="2"/>
</dbReference>
<evidence type="ECO:0000313" key="10">
    <source>
        <dbReference type="EMBL" id="SHE64043.1"/>
    </source>
</evidence>
<evidence type="ECO:0000256" key="6">
    <source>
        <dbReference type="ARBA" id="ARBA00022840"/>
    </source>
</evidence>
<dbReference type="PANTHER" id="PTHR43553:SF26">
    <property type="entry name" value="ABC TRANSPORTER ATP-BINDING PROTEIN BC_2655-RELATED"/>
    <property type="match status" value="1"/>
</dbReference>
<evidence type="ECO:0000256" key="1">
    <source>
        <dbReference type="ARBA" id="ARBA00004202"/>
    </source>
</evidence>
<comment type="subcellular location">
    <subcellularLocation>
        <location evidence="1">Cell membrane</location>
        <topology evidence="1">Peripheral membrane protein</topology>
    </subcellularLocation>
</comment>
<dbReference type="SUPFAM" id="SSF52540">
    <property type="entry name" value="P-loop containing nucleoside triphosphate hydrolases"/>
    <property type="match status" value="2"/>
</dbReference>
<dbReference type="InterPro" id="IPR050095">
    <property type="entry name" value="ECF_ABC_transporter_ATP-bd"/>
</dbReference>
<dbReference type="Gene3D" id="3.40.50.300">
    <property type="entry name" value="P-loop containing nucleotide triphosphate hydrolases"/>
    <property type="match status" value="2"/>
</dbReference>
<accession>A0A1M4V587</accession>
<evidence type="ECO:0000256" key="5">
    <source>
        <dbReference type="ARBA" id="ARBA00022741"/>
    </source>
</evidence>
<gene>
    <name evidence="10" type="ORF">SAMN02746091_00809</name>
</gene>
<dbReference type="GO" id="GO:0043190">
    <property type="term" value="C:ATP-binding cassette (ABC) transporter complex"/>
    <property type="evidence" value="ECO:0007669"/>
    <property type="project" value="TreeGrafter"/>
</dbReference>
<evidence type="ECO:0000256" key="8">
    <source>
        <dbReference type="ARBA" id="ARBA00023136"/>
    </source>
</evidence>
<keyword evidence="6 10" id="KW-0067">ATP-binding</keyword>
<dbReference type="PROSITE" id="PS00211">
    <property type="entry name" value="ABC_TRANSPORTER_1"/>
    <property type="match status" value="2"/>
</dbReference>
<protein>
    <submittedName>
        <fullName evidence="10">Energy-coupling factor transport system ATP-binding protein</fullName>
    </submittedName>
</protein>
<dbReference type="GO" id="GO:0042626">
    <property type="term" value="F:ATPase-coupled transmembrane transporter activity"/>
    <property type="evidence" value="ECO:0007669"/>
    <property type="project" value="TreeGrafter"/>
</dbReference>
<keyword evidence="11" id="KW-1185">Reference proteome</keyword>
<evidence type="ECO:0000256" key="3">
    <source>
        <dbReference type="ARBA" id="ARBA00022448"/>
    </source>
</evidence>
<keyword evidence="5" id="KW-0547">Nucleotide-binding</keyword>
<dbReference type="Pfam" id="PF00005">
    <property type="entry name" value="ABC_tran"/>
    <property type="match status" value="2"/>
</dbReference>
<keyword evidence="7" id="KW-1278">Translocase</keyword>
<dbReference type="NCBIfam" id="NF010167">
    <property type="entry name" value="PRK13648.1"/>
    <property type="match status" value="2"/>
</dbReference>
<dbReference type="InterPro" id="IPR003593">
    <property type="entry name" value="AAA+_ATPase"/>
</dbReference>
<dbReference type="GO" id="GO:0016887">
    <property type="term" value="F:ATP hydrolysis activity"/>
    <property type="evidence" value="ECO:0007669"/>
    <property type="project" value="InterPro"/>
</dbReference>
<dbReference type="AlphaFoldDB" id="A0A1M4V587"/>
<evidence type="ECO:0000256" key="7">
    <source>
        <dbReference type="ARBA" id="ARBA00022967"/>
    </source>
</evidence>